<dbReference type="GO" id="GO:0016846">
    <property type="term" value="F:carbon-sulfur lyase activity"/>
    <property type="evidence" value="ECO:0007669"/>
    <property type="project" value="InterPro"/>
</dbReference>
<dbReference type="InterPro" id="IPR006913">
    <property type="entry name" value="CENP-V/GFA"/>
</dbReference>
<proteinExistence type="inferred from homology"/>
<dbReference type="PROSITE" id="PS51891">
    <property type="entry name" value="CENP_V_GFA"/>
    <property type="match status" value="1"/>
</dbReference>
<evidence type="ECO:0000259" key="4">
    <source>
        <dbReference type="PROSITE" id="PS51891"/>
    </source>
</evidence>
<sequence>MRCYCSICRKTAGGGGYAINLSGEAASLTLEGKEHITVYQAKGVGSDPEVVSPARRHFCKHCGSALYVFDPRWPDLLHPFASAIDTPLPKAPESVFIMLDAKPAWAGLPRDADPDSCHDAYPELSLEDWHRAHGLFDESDGEASP</sequence>
<feature type="domain" description="CENP-V/GFA" evidence="4">
    <location>
        <begin position="1"/>
        <end position="130"/>
    </location>
</feature>
<evidence type="ECO:0000256" key="1">
    <source>
        <dbReference type="ARBA" id="ARBA00005495"/>
    </source>
</evidence>
<dbReference type="Pfam" id="PF04828">
    <property type="entry name" value="GFA"/>
    <property type="match status" value="1"/>
</dbReference>
<evidence type="ECO:0000313" key="5">
    <source>
        <dbReference type="EMBL" id="NIA71731.1"/>
    </source>
</evidence>
<accession>A0A967KHY1</accession>
<gene>
    <name evidence="5" type="ORF">HBA54_24355</name>
</gene>
<keyword evidence="3" id="KW-0862">Zinc</keyword>
<evidence type="ECO:0000313" key="6">
    <source>
        <dbReference type="Proteomes" id="UP000761264"/>
    </source>
</evidence>
<evidence type="ECO:0000256" key="2">
    <source>
        <dbReference type="ARBA" id="ARBA00022723"/>
    </source>
</evidence>
<comment type="caution">
    <text evidence="5">The sequence shown here is derived from an EMBL/GenBank/DDBJ whole genome shotgun (WGS) entry which is preliminary data.</text>
</comment>
<dbReference type="Gene3D" id="3.90.1590.10">
    <property type="entry name" value="glutathione-dependent formaldehyde- activating enzyme (gfa)"/>
    <property type="match status" value="1"/>
</dbReference>
<dbReference type="EMBL" id="JAAQPH010000025">
    <property type="protein sequence ID" value="NIA71731.1"/>
    <property type="molecule type" value="Genomic_DNA"/>
</dbReference>
<comment type="similarity">
    <text evidence="1">Belongs to the Gfa family.</text>
</comment>
<organism evidence="5 6">
    <name type="scientific">Pelagibius litoralis</name>
    <dbReference type="NCBI Taxonomy" id="374515"/>
    <lineage>
        <taxon>Bacteria</taxon>
        <taxon>Pseudomonadati</taxon>
        <taxon>Pseudomonadota</taxon>
        <taxon>Alphaproteobacteria</taxon>
        <taxon>Rhodospirillales</taxon>
        <taxon>Rhodovibrionaceae</taxon>
        <taxon>Pelagibius</taxon>
    </lineage>
</organism>
<keyword evidence="2" id="KW-0479">Metal-binding</keyword>
<dbReference type="GO" id="GO:0046872">
    <property type="term" value="F:metal ion binding"/>
    <property type="evidence" value="ECO:0007669"/>
    <property type="project" value="UniProtKB-KW"/>
</dbReference>
<dbReference type="Proteomes" id="UP000761264">
    <property type="component" value="Unassembled WGS sequence"/>
</dbReference>
<keyword evidence="6" id="KW-1185">Reference proteome</keyword>
<protein>
    <submittedName>
        <fullName evidence="5">GFA family protein</fullName>
    </submittedName>
</protein>
<dbReference type="AlphaFoldDB" id="A0A967KHY1"/>
<evidence type="ECO:0000256" key="3">
    <source>
        <dbReference type="ARBA" id="ARBA00022833"/>
    </source>
</evidence>
<dbReference type="InterPro" id="IPR011057">
    <property type="entry name" value="Mss4-like_sf"/>
</dbReference>
<reference evidence="5" key="1">
    <citation type="submission" date="2020-03" db="EMBL/GenBank/DDBJ databases">
        <title>Genome of Pelagibius litoralis DSM 21314T.</title>
        <authorList>
            <person name="Wang G."/>
        </authorList>
    </citation>
    <scope>NUCLEOTIDE SEQUENCE</scope>
    <source>
        <strain evidence="5">DSM 21314</strain>
    </source>
</reference>
<name>A0A967KHY1_9PROT</name>
<dbReference type="SUPFAM" id="SSF51316">
    <property type="entry name" value="Mss4-like"/>
    <property type="match status" value="1"/>
</dbReference>